<reference evidence="1 2" key="1">
    <citation type="submission" date="2017-04" db="EMBL/GenBank/DDBJ databases">
        <title>Isolation of lytic bacteriophages infecting Pseudomonas strains for biocontrol of fish and shrimp spoilage during chilled storage.</title>
        <authorList>
            <person name="Yang Z."/>
            <person name="Tao X."/>
            <person name="Gao L."/>
            <person name="Rao S."/>
        </authorList>
    </citation>
    <scope>NUCLEOTIDE SEQUENCE [LARGE SCALE GENOMIC DNA]</scope>
</reference>
<proteinExistence type="predicted"/>
<accession>A0A2U7N2L5</accession>
<organism evidence="1 2">
    <name type="scientific">Pseudomonas phage PspYZU05</name>
    <dbReference type="NCBI Taxonomy" id="1983556"/>
    <lineage>
        <taxon>Viruses</taxon>
        <taxon>Duplodnaviria</taxon>
        <taxon>Heunggongvirae</taxon>
        <taxon>Uroviricota</taxon>
        <taxon>Caudoviricetes</taxon>
        <taxon>Pantevenvirales</taxon>
        <taxon>Straboviridae</taxon>
        <taxon>Jiangsuvirus</taxon>
        <taxon>Jiangsuvirus pspyzu05</taxon>
    </lineage>
</organism>
<sequence>MISTINANVKLNMCDVDKVDIPDALTQALLVYSKSGSTQYKKLIQHIASIEALNHVKKITSDGSDIEPRSGICAFFINAMTSIAGPANLFYADLAISDFLTDLFRKWPKFSGRRAFPIHYDIELDYNDLSIVEDMDWLRRQRYMSSFVAVKPNDATEDGNFSEQAVKRFLQSERSYTLLYESLWEGEYGALRRELLDFSIEQAKAEAREFFSTIKTNKSFVLVGGYKLVDQYDFLK</sequence>
<keyword evidence="2" id="KW-1185">Reference proteome</keyword>
<name>A0A2U7N2L5_9CAUD</name>
<evidence type="ECO:0000313" key="2">
    <source>
        <dbReference type="Proteomes" id="UP000247773"/>
    </source>
</evidence>
<protein>
    <submittedName>
        <fullName evidence="1">Uncharacterized protein</fullName>
    </submittedName>
</protein>
<gene>
    <name evidence="1" type="ORF">PspYZU05_188</name>
</gene>
<dbReference type="EMBL" id="KY971610">
    <property type="protein sequence ID" value="ASD52140.1"/>
    <property type="molecule type" value="Genomic_DNA"/>
</dbReference>
<dbReference type="Proteomes" id="UP000247773">
    <property type="component" value="Genome"/>
</dbReference>
<evidence type="ECO:0000313" key="1">
    <source>
        <dbReference type="EMBL" id="ASD52140.1"/>
    </source>
</evidence>